<protein>
    <recommendedName>
        <fullName evidence="1">PKD domain-containing protein</fullName>
    </recommendedName>
</protein>
<dbReference type="SUPFAM" id="SSF49299">
    <property type="entry name" value="PKD domain"/>
    <property type="match status" value="1"/>
</dbReference>
<gene>
    <name evidence="2" type="ORF">FHW36_11852</name>
</gene>
<name>A0A561P0X1_9BACT</name>
<comment type="caution">
    <text evidence="2">The sequence shown here is derived from an EMBL/GenBank/DDBJ whole genome shotgun (WGS) entry which is preliminary data.</text>
</comment>
<dbReference type="Pfam" id="PF00801">
    <property type="entry name" value="PKD"/>
    <property type="match status" value="1"/>
</dbReference>
<dbReference type="EMBL" id="VIWO01000018">
    <property type="protein sequence ID" value="TWF31758.1"/>
    <property type="molecule type" value="Genomic_DNA"/>
</dbReference>
<dbReference type="InterPro" id="IPR013783">
    <property type="entry name" value="Ig-like_fold"/>
</dbReference>
<evidence type="ECO:0000313" key="2">
    <source>
        <dbReference type="EMBL" id="TWF31758.1"/>
    </source>
</evidence>
<dbReference type="InterPro" id="IPR000601">
    <property type="entry name" value="PKD_dom"/>
</dbReference>
<accession>A0A561P0X1</accession>
<dbReference type="AlphaFoldDB" id="A0A561P0X1"/>
<reference evidence="2 3" key="1">
    <citation type="submission" date="2019-06" db="EMBL/GenBank/DDBJ databases">
        <title>Sorghum-associated microbial communities from plants grown in Nebraska, USA.</title>
        <authorList>
            <person name="Schachtman D."/>
        </authorList>
    </citation>
    <scope>NUCLEOTIDE SEQUENCE [LARGE SCALE GENOMIC DNA]</scope>
    <source>
        <strain evidence="2 3">1209</strain>
    </source>
</reference>
<dbReference type="OrthoDB" id="1493679at2"/>
<sequence length="242" mass="26748">MMITRKALLLLIFSLFLLACENRKDGLKDFNDPPEILLKDQRGGQATHQLTDSVKLSKPAFAFMPLIIHVNDANMNIRGITMATLSGDGYLQYIDQKITDTIAVTIPESGEGIYRYYPAHTGAVKVKFTVTDVFGLQDASTMQLYVFNNLPPVAALEVRYLGVADRYEYIFDGSGSYDADRSFGGVISSYIFYVNNVKVAETTTPANPYIFSSAGTYTVKLQVKDNDGDLSKELSLPPVVVQ</sequence>
<evidence type="ECO:0000313" key="3">
    <source>
        <dbReference type="Proteomes" id="UP000320811"/>
    </source>
</evidence>
<dbReference type="Proteomes" id="UP000320811">
    <property type="component" value="Unassembled WGS sequence"/>
</dbReference>
<dbReference type="InterPro" id="IPR035986">
    <property type="entry name" value="PKD_dom_sf"/>
</dbReference>
<keyword evidence="3" id="KW-1185">Reference proteome</keyword>
<dbReference type="PROSITE" id="PS51257">
    <property type="entry name" value="PROKAR_LIPOPROTEIN"/>
    <property type="match status" value="1"/>
</dbReference>
<dbReference type="RefSeq" id="WP_145675325.1">
    <property type="nucleotide sequence ID" value="NZ_VIWO01000018.1"/>
</dbReference>
<dbReference type="CDD" id="cd00146">
    <property type="entry name" value="PKD"/>
    <property type="match status" value="1"/>
</dbReference>
<dbReference type="Gene3D" id="2.60.40.10">
    <property type="entry name" value="Immunoglobulins"/>
    <property type="match status" value="1"/>
</dbReference>
<evidence type="ECO:0000259" key="1">
    <source>
        <dbReference type="Pfam" id="PF00801"/>
    </source>
</evidence>
<organism evidence="2 3">
    <name type="scientific">Chitinophaga polysaccharea</name>
    <dbReference type="NCBI Taxonomy" id="1293035"/>
    <lineage>
        <taxon>Bacteria</taxon>
        <taxon>Pseudomonadati</taxon>
        <taxon>Bacteroidota</taxon>
        <taxon>Chitinophagia</taxon>
        <taxon>Chitinophagales</taxon>
        <taxon>Chitinophagaceae</taxon>
        <taxon>Chitinophaga</taxon>
    </lineage>
</organism>
<feature type="domain" description="PKD" evidence="1">
    <location>
        <begin position="185"/>
        <end position="234"/>
    </location>
</feature>
<proteinExistence type="predicted"/>